<keyword evidence="2 4" id="KW-0963">Cytoplasm</keyword>
<comment type="subcellular location">
    <subcellularLocation>
        <location evidence="1 4">Cytoplasm</location>
    </subcellularLocation>
</comment>
<organism evidence="5 6">
    <name type="scientific">Candidatus Venteria ishoeyi</name>
    <dbReference type="NCBI Taxonomy" id="1899563"/>
    <lineage>
        <taxon>Bacteria</taxon>
        <taxon>Pseudomonadati</taxon>
        <taxon>Pseudomonadota</taxon>
        <taxon>Gammaproteobacteria</taxon>
        <taxon>Thiotrichales</taxon>
        <taxon>Thiotrichaceae</taxon>
        <taxon>Venteria</taxon>
    </lineage>
</organism>
<dbReference type="PANTHER" id="PTHR38603:SF1">
    <property type="entry name" value="CHAPERONE NAPD"/>
    <property type="match status" value="1"/>
</dbReference>
<comment type="function">
    <text evidence="4">Chaperone for NapA, the catalytic subunit of the periplasmic nitrate reductase. It binds directly and specifically to the twin-arginine signal peptide of NapA, preventing premature interaction with the Tat translocase and premature export.</text>
</comment>
<name>A0A1H6F560_9GAMM</name>
<keyword evidence="6" id="KW-1185">Reference proteome</keyword>
<dbReference type="HAMAP" id="MF_02200">
    <property type="entry name" value="NapD"/>
    <property type="match status" value="1"/>
</dbReference>
<evidence type="ECO:0000256" key="4">
    <source>
        <dbReference type="HAMAP-Rule" id="MF_02200"/>
    </source>
</evidence>
<protein>
    <recommendedName>
        <fullName evidence="4">Chaperone NapD</fullName>
    </recommendedName>
    <alternativeName>
        <fullName evidence="4">NapA signal peptide-binding chaperone NapD</fullName>
    </alternativeName>
</protein>
<dbReference type="PANTHER" id="PTHR38603">
    <property type="entry name" value="CHAPERONE NAPD"/>
    <property type="match status" value="1"/>
</dbReference>
<evidence type="ECO:0000256" key="1">
    <source>
        <dbReference type="ARBA" id="ARBA00004496"/>
    </source>
</evidence>
<dbReference type="GO" id="GO:0051224">
    <property type="term" value="P:negative regulation of protein transport"/>
    <property type="evidence" value="ECO:0007669"/>
    <property type="project" value="UniProtKB-UniRule"/>
</dbReference>
<reference evidence="5 6" key="1">
    <citation type="submission" date="2016-10" db="EMBL/GenBank/DDBJ databases">
        <authorList>
            <person name="de Groot N.N."/>
        </authorList>
    </citation>
    <scope>NUCLEOTIDE SEQUENCE [LARGE SCALE GENOMIC DNA]</scope>
    <source>
        <strain evidence="5">MBHS1</strain>
    </source>
</reference>
<evidence type="ECO:0000256" key="2">
    <source>
        <dbReference type="ARBA" id="ARBA00022490"/>
    </source>
</evidence>
<dbReference type="RefSeq" id="WP_103918734.1">
    <property type="nucleotide sequence ID" value="NZ_FMSV02000083.1"/>
</dbReference>
<evidence type="ECO:0000313" key="6">
    <source>
        <dbReference type="Proteomes" id="UP000236724"/>
    </source>
</evidence>
<dbReference type="EMBL" id="FMSV02000083">
    <property type="protein sequence ID" value="SEH04693.1"/>
    <property type="molecule type" value="Genomic_DNA"/>
</dbReference>
<gene>
    <name evidence="4" type="primary">napD</name>
    <name evidence="5" type="ORF">MBHS_00542</name>
</gene>
<keyword evidence="3 4" id="KW-0143">Chaperone</keyword>
<dbReference type="Gene3D" id="3.30.70.920">
    <property type="match status" value="1"/>
</dbReference>
<evidence type="ECO:0000313" key="5">
    <source>
        <dbReference type="EMBL" id="SEH04693.1"/>
    </source>
</evidence>
<proteinExistence type="inferred from homology"/>
<dbReference type="Pfam" id="PF03927">
    <property type="entry name" value="NapD"/>
    <property type="match status" value="1"/>
</dbReference>
<comment type="subunit">
    <text evidence="4">Interacts with the cytoplasmic NapA precursor.</text>
</comment>
<evidence type="ECO:0000256" key="3">
    <source>
        <dbReference type="ARBA" id="ARBA00023186"/>
    </source>
</evidence>
<sequence length="86" mass="9505">MNICGILVHAHPEGFAAVEQRLLAIPGVEVHGISEEGRAVVTLEEDDEDQMADSMLAIQRLEGVLSASMIYHQREDEEPTKEETMS</sequence>
<dbReference type="AlphaFoldDB" id="A0A1H6F560"/>
<dbReference type="GO" id="GO:0005737">
    <property type="term" value="C:cytoplasm"/>
    <property type="evidence" value="ECO:0007669"/>
    <property type="project" value="UniProtKB-SubCell"/>
</dbReference>
<dbReference type="OrthoDB" id="5770785at2"/>
<comment type="similarity">
    <text evidence="4">Belongs to the NapD family.</text>
</comment>
<dbReference type="Proteomes" id="UP000236724">
    <property type="component" value="Unassembled WGS sequence"/>
</dbReference>
<dbReference type="GO" id="GO:0005048">
    <property type="term" value="F:signal sequence binding"/>
    <property type="evidence" value="ECO:0007669"/>
    <property type="project" value="UniProtKB-UniRule"/>
</dbReference>
<accession>A0A1H6F560</accession>
<dbReference type="InterPro" id="IPR005623">
    <property type="entry name" value="Chaperone_NapD_NO3_reduct"/>
</dbReference>